<sequence>MFSKTTFVIDVWNFTTNEVLRIMPPVMVDKQDTSPTRGVGYTPFSCGFGFNSFNNQYKLVIIGIVPKTGCRQGFVYTSGTKSSWQEIELPGQKATSPQGTFTPYGGGGALFWKTSDTQTILQFDLHQDKFQYIRIPLEKNEYPASNDHTRLLESEGFLGVAILLWGSNAIKSTLEKVHLKIYKDNQVWVKETFDVSLCALPYSANFRFISFYDQVLLYWMNTETNCFHFFNLHSKCLKVVQKLTSHIKEKILVPLCPKHSSLRTLLPERAQKSDFASVRSMMTKGIEDVFRVQEPKPFGALASFCPSKINKHGMCYLILIINDKALFISGQIELLYSEIVKGALCLRQYLCGYDIHMVLCVSKILADGS</sequence>
<organism evidence="2 3">
    <name type="scientific">Papaver nudicaule</name>
    <name type="common">Iceland poppy</name>
    <dbReference type="NCBI Taxonomy" id="74823"/>
    <lineage>
        <taxon>Eukaryota</taxon>
        <taxon>Viridiplantae</taxon>
        <taxon>Streptophyta</taxon>
        <taxon>Embryophyta</taxon>
        <taxon>Tracheophyta</taxon>
        <taxon>Spermatophyta</taxon>
        <taxon>Magnoliopsida</taxon>
        <taxon>Ranunculales</taxon>
        <taxon>Papaveraceae</taxon>
        <taxon>Papaveroideae</taxon>
        <taxon>Papaver</taxon>
    </lineage>
</organism>
<evidence type="ECO:0000259" key="1">
    <source>
        <dbReference type="Pfam" id="PF08268"/>
    </source>
</evidence>
<evidence type="ECO:0000313" key="2">
    <source>
        <dbReference type="EMBL" id="MCL7046879.1"/>
    </source>
</evidence>
<dbReference type="InterPro" id="IPR050796">
    <property type="entry name" value="SCF_F-box_component"/>
</dbReference>
<comment type="caution">
    <text evidence="2">The sequence shown here is derived from an EMBL/GenBank/DDBJ whole genome shotgun (WGS) entry which is preliminary data.</text>
</comment>
<reference evidence="2" key="1">
    <citation type="submission" date="2022-03" db="EMBL/GenBank/DDBJ databases">
        <title>A functionally conserved STORR gene fusion in Papaver species that diverged 16.8 million years ago.</title>
        <authorList>
            <person name="Catania T."/>
        </authorList>
    </citation>
    <scope>NUCLEOTIDE SEQUENCE</scope>
    <source>
        <strain evidence="2">S-191538</strain>
    </source>
</reference>
<dbReference type="PANTHER" id="PTHR31672:SF13">
    <property type="entry name" value="F-BOX PROTEIN CPR30-LIKE"/>
    <property type="match status" value="1"/>
</dbReference>
<keyword evidence="3" id="KW-1185">Reference proteome</keyword>
<protein>
    <recommendedName>
        <fullName evidence="1">F-box associated beta-propeller type 3 domain-containing protein</fullName>
    </recommendedName>
</protein>
<dbReference type="AlphaFoldDB" id="A0AA41VT93"/>
<dbReference type="InterPro" id="IPR017451">
    <property type="entry name" value="F-box-assoc_interact_dom"/>
</dbReference>
<dbReference type="EMBL" id="JAJJMA010286774">
    <property type="protein sequence ID" value="MCL7046879.1"/>
    <property type="molecule type" value="Genomic_DNA"/>
</dbReference>
<dbReference type="Pfam" id="PF08268">
    <property type="entry name" value="FBA_3"/>
    <property type="match status" value="1"/>
</dbReference>
<name>A0AA41VT93_PAPNU</name>
<gene>
    <name evidence="2" type="ORF">MKW94_017537</name>
</gene>
<accession>A0AA41VT93</accession>
<dbReference type="Proteomes" id="UP001177140">
    <property type="component" value="Unassembled WGS sequence"/>
</dbReference>
<dbReference type="InterPro" id="IPR013187">
    <property type="entry name" value="F-box-assoc_dom_typ3"/>
</dbReference>
<evidence type="ECO:0000313" key="3">
    <source>
        <dbReference type="Proteomes" id="UP001177140"/>
    </source>
</evidence>
<proteinExistence type="predicted"/>
<feature type="domain" description="F-box associated beta-propeller type 3" evidence="1">
    <location>
        <begin position="42"/>
        <end position="240"/>
    </location>
</feature>
<dbReference type="PANTHER" id="PTHR31672">
    <property type="entry name" value="BNACNNG10540D PROTEIN"/>
    <property type="match status" value="1"/>
</dbReference>
<dbReference type="NCBIfam" id="TIGR01640">
    <property type="entry name" value="F_box_assoc_1"/>
    <property type="match status" value="1"/>
</dbReference>